<dbReference type="CDD" id="cd00303">
    <property type="entry name" value="retropepsin_like"/>
    <property type="match status" value="1"/>
</dbReference>
<evidence type="ECO:0000313" key="4">
    <source>
        <dbReference type="WBParaSite" id="MCOS_0000817401-mRNA-1"/>
    </source>
</evidence>
<feature type="compositionally biased region" description="Polar residues" evidence="1">
    <location>
        <begin position="136"/>
        <end position="152"/>
    </location>
</feature>
<dbReference type="EMBL" id="UXSR01005465">
    <property type="protein sequence ID" value="VDD82172.1"/>
    <property type="molecule type" value="Genomic_DNA"/>
</dbReference>
<gene>
    <name evidence="2" type="ORF">MCOS_LOCUS8175</name>
</gene>
<dbReference type="SUPFAM" id="SSF50630">
    <property type="entry name" value="Acid proteases"/>
    <property type="match status" value="1"/>
</dbReference>
<accession>A0A0R3UKN9</accession>
<evidence type="ECO:0000256" key="1">
    <source>
        <dbReference type="SAM" id="MobiDB-lite"/>
    </source>
</evidence>
<organism evidence="4">
    <name type="scientific">Mesocestoides corti</name>
    <name type="common">Flatworm</name>
    <dbReference type="NCBI Taxonomy" id="53468"/>
    <lineage>
        <taxon>Eukaryota</taxon>
        <taxon>Metazoa</taxon>
        <taxon>Spiralia</taxon>
        <taxon>Lophotrochozoa</taxon>
        <taxon>Platyhelminthes</taxon>
        <taxon>Cestoda</taxon>
        <taxon>Eucestoda</taxon>
        <taxon>Cyclophyllidea</taxon>
        <taxon>Mesocestoididae</taxon>
        <taxon>Mesocestoides</taxon>
    </lineage>
</organism>
<reference evidence="2 3" key="2">
    <citation type="submission" date="2018-10" db="EMBL/GenBank/DDBJ databases">
        <authorList>
            <consortium name="Pathogen Informatics"/>
        </authorList>
    </citation>
    <scope>NUCLEOTIDE SEQUENCE [LARGE SCALE GENOMIC DNA]</scope>
</reference>
<proteinExistence type="predicted"/>
<feature type="region of interest" description="Disordered" evidence="1">
    <location>
        <begin position="124"/>
        <end position="179"/>
    </location>
</feature>
<keyword evidence="3" id="KW-1185">Reference proteome</keyword>
<reference evidence="4" key="1">
    <citation type="submission" date="2017-02" db="UniProtKB">
        <authorList>
            <consortium name="WormBaseParasite"/>
        </authorList>
    </citation>
    <scope>IDENTIFICATION</scope>
</reference>
<protein>
    <submittedName>
        <fullName evidence="4">Gag-pol polyprotein</fullName>
    </submittedName>
</protein>
<name>A0A0R3UKN9_MESCO</name>
<evidence type="ECO:0000313" key="2">
    <source>
        <dbReference type="EMBL" id="VDD82172.1"/>
    </source>
</evidence>
<dbReference type="Proteomes" id="UP000267029">
    <property type="component" value="Unassembled WGS sequence"/>
</dbReference>
<dbReference type="InterPro" id="IPR021109">
    <property type="entry name" value="Peptidase_aspartic_dom_sf"/>
</dbReference>
<feature type="compositionally biased region" description="Basic and acidic residues" evidence="1">
    <location>
        <begin position="169"/>
        <end position="178"/>
    </location>
</feature>
<sequence length="256" mass="28059">MGPKRTSGGSGTVSKTDTDLFSLHAGLERLIFRPRPPEFNPNDDIEEWIETMDDYLRYEEPAWERVVDYMADVYDLVQKSYPGAPPESLTVAFVLKGLPAEIGKRHASPLSQSITDVERVLSADPDLGVNAPPPASDQTRPSQQWRPRTNRFQGPRIGGSGGQWTGKPRGGEGFKKPPVDTGAGCSLVNPRRFPPKTFQPYLVASSINVKAANGTVMRSKGCVDIALTTTGSVYQHTLYLCQDMPYDGILGSDFLD</sequence>
<dbReference type="OrthoDB" id="3863715at2759"/>
<dbReference type="Gene3D" id="2.40.70.10">
    <property type="entry name" value="Acid Proteases"/>
    <property type="match status" value="1"/>
</dbReference>
<dbReference type="WBParaSite" id="MCOS_0000817401-mRNA-1">
    <property type="protein sequence ID" value="MCOS_0000817401-mRNA-1"/>
    <property type="gene ID" value="MCOS_0000817401"/>
</dbReference>
<dbReference type="AlphaFoldDB" id="A0A0R3UKN9"/>
<evidence type="ECO:0000313" key="3">
    <source>
        <dbReference type="Proteomes" id="UP000267029"/>
    </source>
</evidence>